<accession>A0A7W9ZFU5</accession>
<dbReference type="RefSeq" id="WP_184263552.1">
    <property type="nucleotide sequence ID" value="NZ_JACIIX010000007.1"/>
</dbReference>
<name>A0A7W9ZFU5_NOVIT</name>
<proteinExistence type="predicted"/>
<keyword evidence="2" id="KW-1185">Reference proteome</keyword>
<dbReference type="EMBL" id="JACIIX010000007">
    <property type="protein sequence ID" value="MBB6210726.1"/>
    <property type="molecule type" value="Genomic_DNA"/>
</dbReference>
<gene>
    <name evidence="1" type="ORF">FHS48_002151</name>
</gene>
<reference evidence="1 2" key="1">
    <citation type="submission" date="2020-08" db="EMBL/GenBank/DDBJ databases">
        <title>Genomic Encyclopedia of Type Strains, Phase IV (KMG-IV): sequencing the most valuable type-strain genomes for metagenomic binning, comparative biology and taxonomic classification.</title>
        <authorList>
            <person name="Goeker M."/>
        </authorList>
    </citation>
    <scope>NUCLEOTIDE SEQUENCE [LARGE SCALE GENOMIC DNA]</scope>
    <source>
        <strain evidence="1 2">DSM 11590</strain>
    </source>
</reference>
<comment type="caution">
    <text evidence="1">The sequence shown here is derived from an EMBL/GenBank/DDBJ whole genome shotgun (WGS) entry which is preliminary data.</text>
</comment>
<evidence type="ECO:0000313" key="2">
    <source>
        <dbReference type="Proteomes" id="UP000544872"/>
    </source>
</evidence>
<sequence length="244" mass="27538">MIRLAEDIGTLAVRVAEAKGGERLKAETEHYLKGQISRMRVTCGSCATRMVKDAAADALRAEPIERPAWDRRTDFLLRLVMAFYPHGLVTERKEGSPSFPRHCLGRMAVFLREVLGTLPYSDLNADASRLLSRFPNVQDGELRRALLGHPPSRLLLLKTLIRLVSAFEHTEDVRAIFMETVRSEAWPNVFRPTPQHFVALCDGLFGELMVMLQNPKEGDDLDQWFGRGATERLLDMLERVAVPA</sequence>
<organism evidence="1 2">
    <name type="scientific">Novispirillum itersonii</name>
    <name type="common">Aquaspirillum itersonii</name>
    <dbReference type="NCBI Taxonomy" id="189"/>
    <lineage>
        <taxon>Bacteria</taxon>
        <taxon>Pseudomonadati</taxon>
        <taxon>Pseudomonadota</taxon>
        <taxon>Alphaproteobacteria</taxon>
        <taxon>Rhodospirillales</taxon>
        <taxon>Novispirillaceae</taxon>
        <taxon>Novispirillum</taxon>
    </lineage>
</organism>
<protein>
    <submittedName>
        <fullName evidence="1">Uncharacterized protein</fullName>
    </submittedName>
</protein>
<dbReference type="AlphaFoldDB" id="A0A7W9ZFU5"/>
<evidence type="ECO:0000313" key="1">
    <source>
        <dbReference type="EMBL" id="MBB6210726.1"/>
    </source>
</evidence>
<dbReference type="Proteomes" id="UP000544872">
    <property type="component" value="Unassembled WGS sequence"/>
</dbReference>